<gene>
    <name evidence="2" type="ORF">ALC53_07124</name>
</gene>
<dbReference type="Proteomes" id="UP000078540">
    <property type="component" value="Unassembled WGS sequence"/>
</dbReference>
<reference evidence="2 3" key="1">
    <citation type="submission" date="2015-09" db="EMBL/GenBank/DDBJ databases">
        <title>Atta colombica WGS genome.</title>
        <authorList>
            <person name="Nygaard S."/>
            <person name="Hu H."/>
            <person name="Boomsma J."/>
            <person name="Zhang G."/>
        </authorList>
    </citation>
    <scope>NUCLEOTIDE SEQUENCE [LARGE SCALE GENOMIC DNA]</scope>
    <source>
        <strain evidence="2">Treedump-2</strain>
        <tissue evidence="2">Whole body</tissue>
    </source>
</reference>
<feature type="compositionally biased region" description="Basic and acidic residues" evidence="1">
    <location>
        <begin position="47"/>
        <end position="60"/>
    </location>
</feature>
<keyword evidence="3" id="KW-1185">Reference proteome</keyword>
<proteinExistence type="predicted"/>
<organism evidence="2 3">
    <name type="scientific">Atta colombica</name>
    <dbReference type="NCBI Taxonomy" id="520822"/>
    <lineage>
        <taxon>Eukaryota</taxon>
        <taxon>Metazoa</taxon>
        <taxon>Ecdysozoa</taxon>
        <taxon>Arthropoda</taxon>
        <taxon>Hexapoda</taxon>
        <taxon>Insecta</taxon>
        <taxon>Pterygota</taxon>
        <taxon>Neoptera</taxon>
        <taxon>Endopterygota</taxon>
        <taxon>Hymenoptera</taxon>
        <taxon>Apocrita</taxon>
        <taxon>Aculeata</taxon>
        <taxon>Formicoidea</taxon>
        <taxon>Formicidae</taxon>
        <taxon>Myrmicinae</taxon>
        <taxon>Atta</taxon>
    </lineage>
</organism>
<dbReference type="EMBL" id="KQ976513">
    <property type="protein sequence ID" value="KYM82336.1"/>
    <property type="molecule type" value="Genomic_DNA"/>
</dbReference>
<name>A0A195BCP4_9HYME</name>
<evidence type="ECO:0000313" key="2">
    <source>
        <dbReference type="EMBL" id="KYM82336.1"/>
    </source>
</evidence>
<accession>A0A195BCP4</accession>
<evidence type="ECO:0000256" key="1">
    <source>
        <dbReference type="SAM" id="MobiDB-lite"/>
    </source>
</evidence>
<protein>
    <submittedName>
        <fullName evidence="2">Uncharacterized protein</fullName>
    </submittedName>
</protein>
<feature type="region of interest" description="Disordered" evidence="1">
    <location>
        <begin position="26"/>
        <end position="61"/>
    </location>
</feature>
<sequence>MSDCFRIKRSPGRVTEIRRIPTGNADVTRRTAPNTNPDNAAIRRRQQWQEEEKTKRETSRWLRRGRNSARITDYCVTMALGTTPELPWLSSGMCATLSPGCRIVATRGLVANEEADAADSRSQSDKCIPIESGLPVRYYTAANNKFTSITWFHLRLANDSEIQYGLFSSVKGTQSGTFGSSKQPLNPRRIRPRDFLNDVAGCIHTSQRQVA</sequence>
<dbReference type="AlphaFoldDB" id="A0A195BCP4"/>
<evidence type="ECO:0000313" key="3">
    <source>
        <dbReference type="Proteomes" id="UP000078540"/>
    </source>
</evidence>